<name>A0A6J5M809_9CAUD</name>
<evidence type="ECO:0000313" key="2">
    <source>
        <dbReference type="EMBL" id="CAB4141260.1"/>
    </source>
</evidence>
<dbReference type="PROSITE" id="PS01031">
    <property type="entry name" value="SHSP"/>
    <property type="match status" value="1"/>
</dbReference>
<dbReference type="Gene3D" id="2.60.40.790">
    <property type="match status" value="1"/>
</dbReference>
<accession>A0A6J5M809</accession>
<dbReference type="EMBL" id="LR796388">
    <property type="protein sequence ID" value="CAB4141260.1"/>
    <property type="molecule type" value="Genomic_DNA"/>
</dbReference>
<dbReference type="PANTHER" id="PTHR47062">
    <property type="match status" value="1"/>
</dbReference>
<feature type="domain" description="SHSP" evidence="1">
    <location>
        <begin position="16"/>
        <end position="125"/>
    </location>
</feature>
<dbReference type="PANTHER" id="PTHR47062:SF1">
    <property type="entry name" value="SMALL HEAT SHOCK PROTEIN IBPA"/>
    <property type="match status" value="1"/>
</dbReference>
<dbReference type="SUPFAM" id="SSF49764">
    <property type="entry name" value="HSP20-like chaperones"/>
    <property type="match status" value="1"/>
</dbReference>
<dbReference type="InterPro" id="IPR008978">
    <property type="entry name" value="HSP20-like_chaperone"/>
</dbReference>
<keyword evidence="2" id="KW-0346">Stress response</keyword>
<organism evidence="2">
    <name type="scientific">uncultured Caudovirales phage</name>
    <dbReference type="NCBI Taxonomy" id="2100421"/>
    <lineage>
        <taxon>Viruses</taxon>
        <taxon>Duplodnaviria</taxon>
        <taxon>Heunggongvirae</taxon>
        <taxon>Uroviricota</taxon>
        <taxon>Caudoviricetes</taxon>
        <taxon>Peduoviridae</taxon>
        <taxon>Maltschvirus</taxon>
        <taxon>Maltschvirus maltsch</taxon>
    </lineage>
</organism>
<dbReference type="InterPro" id="IPR002068">
    <property type="entry name" value="A-crystallin/Hsp20_dom"/>
</dbReference>
<sequence>MLLDTLFPEFYTNDPSYNTVRSIPYNLIKLSDTELYLEFNVAGIDEADLDIEVKENTLKVSGNPKRKDAVEYVVNRLNFRPFSNTFTLRDNFEVKSAKVKNGILTVSMELIVPEEKKPRKILLTH</sequence>
<reference evidence="2" key="1">
    <citation type="submission" date="2020-04" db="EMBL/GenBank/DDBJ databases">
        <authorList>
            <person name="Chiriac C."/>
            <person name="Salcher M."/>
            <person name="Ghai R."/>
            <person name="Kavagutti S V."/>
        </authorList>
    </citation>
    <scope>NUCLEOTIDE SEQUENCE</scope>
</reference>
<gene>
    <name evidence="2" type="ORF">UFOVP410_99</name>
</gene>
<evidence type="ECO:0000259" key="1">
    <source>
        <dbReference type="PROSITE" id="PS01031"/>
    </source>
</evidence>
<dbReference type="Pfam" id="PF00011">
    <property type="entry name" value="HSP20"/>
    <property type="match status" value="1"/>
</dbReference>
<proteinExistence type="predicted"/>
<protein>
    <submittedName>
        <fullName evidence="2">IbpA Molecular chaperone (Small heat shock protein)</fullName>
    </submittedName>
</protein>